<dbReference type="PANTHER" id="PTHR30086:SF20">
    <property type="entry name" value="ARGININE EXPORTER PROTEIN ARGO-RELATED"/>
    <property type="match status" value="1"/>
</dbReference>
<evidence type="ECO:0000256" key="2">
    <source>
        <dbReference type="ARBA" id="ARBA00022475"/>
    </source>
</evidence>
<dbReference type="GO" id="GO:0005886">
    <property type="term" value="C:plasma membrane"/>
    <property type="evidence" value="ECO:0007669"/>
    <property type="project" value="UniProtKB-SubCell"/>
</dbReference>
<feature type="transmembrane region" description="Helical" evidence="6">
    <location>
        <begin position="64"/>
        <end position="84"/>
    </location>
</feature>
<evidence type="ECO:0000256" key="3">
    <source>
        <dbReference type="ARBA" id="ARBA00022692"/>
    </source>
</evidence>
<sequence>MLQMLLYGIGIMYTPGPVNIMGLTLGLNKKFRKSIGFFTGVGIAMFILFFVCGYSGEKLIKKEYLLYTSILGGLYIFYLAIKIFKEDVTIEEQMKKNTLTLRDGFLMQIINPKAILAALPIATINFPANNINGINILIMSIVFGLLVIGAPSMYCLVGQFFSDLIKQKKILLIFNKLMGVLLLYVSISIFKDHVFDVLMGKSPY</sequence>
<keyword evidence="2" id="KW-1003">Cell membrane</keyword>
<comment type="subcellular location">
    <subcellularLocation>
        <location evidence="1">Cell membrane</location>
        <topology evidence="1">Multi-pass membrane protein</topology>
    </subcellularLocation>
</comment>
<evidence type="ECO:0000313" key="8">
    <source>
        <dbReference type="Proteomes" id="UP000574276"/>
    </source>
</evidence>
<dbReference type="Proteomes" id="UP000574276">
    <property type="component" value="Unassembled WGS sequence"/>
</dbReference>
<keyword evidence="5 6" id="KW-0472">Membrane</keyword>
<gene>
    <name evidence="7" type="ORF">H0486_03915</name>
</gene>
<evidence type="ECO:0000256" key="4">
    <source>
        <dbReference type="ARBA" id="ARBA00022989"/>
    </source>
</evidence>
<dbReference type="GO" id="GO:0033228">
    <property type="term" value="P:cysteine export across plasma membrane"/>
    <property type="evidence" value="ECO:0007669"/>
    <property type="project" value="TreeGrafter"/>
</dbReference>
<comment type="caution">
    <text evidence="7">The sequence shown here is derived from an EMBL/GenBank/DDBJ whole genome shotgun (WGS) entry which is preliminary data.</text>
</comment>
<feature type="transmembrane region" description="Helical" evidence="6">
    <location>
        <begin position="105"/>
        <end position="124"/>
    </location>
</feature>
<feature type="transmembrane region" description="Helical" evidence="6">
    <location>
        <begin position="34"/>
        <end position="52"/>
    </location>
</feature>
<evidence type="ECO:0000256" key="5">
    <source>
        <dbReference type="ARBA" id="ARBA00023136"/>
    </source>
</evidence>
<dbReference type="EMBL" id="JACEGA010000001">
    <property type="protein sequence ID" value="MBB2182020.1"/>
    <property type="molecule type" value="Genomic_DNA"/>
</dbReference>
<dbReference type="PANTHER" id="PTHR30086">
    <property type="entry name" value="ARGININE EXPORTER PROTEIN ARGO"/>
    <property type="match status" value="1"/>
</dbReference>
<evidence type="ECO:0000256" key="1">
    <source>
        <dbReference type="ARBA" id="ARBA00004651"/>
    </source>
</evidence>
<evidence type="ECO:0000313" key="7">
    <source>
        <dbReference type="EMBL" id="MBB2182020.1"/>
    </source>
</evidence>
<evidence type="ECO:0000256" key="6">
    <source>
        <dbReference type="SAM" id="Phobius"/>
    </source>
</evidence>
<feature type="transmembrane region" description="Helical" evidence="6">
    <location>
        <begin position="136"/>
        <end position="158"/>
    </location>
</feature>
<protein>
    <submittedName>
        <fullName evidence="7">LysE family transporter</fullName>
    </submittedName>
</protein>
<reference evidence="7 8" key="1">
    <citation type="submission" date="2020-07" db="EMBL/GenBank/DDBJ databases">
        <title>Characterization and genome sequencing of isolate MD1, a novel member within the family Lachnospiraceae.</title>
        <authorList>
            <person name="Rettenmaier R."/>
            <person name="Di Bello L."/>
            <person name="Zinser C."/>
            <person name="Scheitz K."/>
            <person name="Liebl W."/>
            <person name="Zverlov V."/>
        </authorList>
    </citation>
    <scope>NUCLEOTIDE SEQUENCE [LARGE SCALE GENOMIC DNA]</scope>
    <source>
        <strain evidence="7 8">MD1</strain>
    </source>
</reference>
<proteinExistence type="predicted"/>
<dbReference type="Pfam" id="PF01810">
    <property type="entry name" value="LysE"/>
    <property type="match status" value="1"/>
</dbReference>
<keyword evidence="3 6" id="KW-0812">Transmembrane</keyword>
<dbReference type="GO" id="GO:0015171">
    <property type="term" value="F:amino acid transmembrane transporter activity"/>
    <property type="evidence" value="ECO:0007669"/>
    <property type="project" value="TreeGrafter"/>
</dbReference>
<feature type="transmembrane region" description="Helical" evidence="6">
    <location>
        <begin position="6"/>
        <end position="27"/>
    </location>
</feature>
<dbReference type="AlphaFoldDB" id="A0A839JX48"/>
<keyword evidence="4 6" id="KW-1133">Transmembrane helix</keyword>
<organism evidence="7 8">
    <name type="scientific">Variimorphobacter saccharofermentans</name>
    <dbReference type="NCBI Taxonomy" id="2755051"/>
    <lineage>
        <taxon>Bacteria</taxon>
        <taxon>Bacillati</taxon>
        <taxon>Bacillota</taxon>
        <taxon>Clostridia</taxon>
        <taxon>Lachnospirales</taxon>
        <taxon>Lachnospiraceae</taxon>
        <taxon>Variimorphobacter</taxon>
    </lineage>
</organism>
<keyword evidence="8" id="KW-1185">Reference proteome</keyword>
<dbReference type="RefSeq" id="WP_228351755.1">
    <property type="nucleotide sequence ID" value="NZ_JACEGA010000001.1"/>
</dbReference>
<accession>A0A839JX48</accession>
<dbReference type="InterPro" id="IPR001123">
    <property type="entry name" value="LeuE-type"/>
</dbReference>
<name>A0A839JX48_9FIRM</name>
<feature type="transmembrane region" description="Helical" evidence="6">
    <location>
        <begin position="170"/>
        <end position="190"/>
    </location>
</feature>